<sequence>NRPNPVLAIEGNPKPGNNRNLAQGRAFTLGVAEAPQVPNVVTGTFSLNDHFAIVLFDSGVDYSFISTNFLPSINMKPSVINPGYEIKIASGVKVVTNMIAERIWVPVYGNLRTFIMNEAHATSKCLTYSKVKAEHKKPSGLLQQPEIPEWK</sequence>
<dbReference type="InterPro" id="IPR001969">
    <property type="entry name" value="Aspartic_peptidase_AS"/>
</dbReference>
<comment type="caution">
    <text evidence="1">The sequence shown here is derived from an EMBL/GenBank/DDBJ whole genome shotgun (WGS) entry which is preliminary data.</text>
</comment>
<name>A0A699SJ05_TANCI</name>
<dbReference type="GO" id="GO:0006508">
    <property type="term" value="P:proteolysis"/>
    <property type="evidence" value="ECO:0007669"/>
    <property type="project" value="InterPro"/>
</dbReference>
<dbReference type="Pfam" id="PF08284">
    <property type="entry name" value="RVP_2"/>
    <property type="match status" value="1"/>
</dbReference>
<keyword evidence="1" id="KW-0548">Nucleotidyltransferase</keyword>
<dbReference type="PROSITE" id="PS00141">
    <property type="entry name" value="ASP_PROTEASE"/>
    <property type="match status" value="1"/>
</dbReference>
<proteinExistence type="predicted"/>
<gene>
    <name evidence="1" type="ORF">Tci_868993</name>
</gene>
<dbReference type="AlphaFoldDB" id="A0A699SJ05"/>
<feature type="non-terminal residue" evidence="1">
    <location>
        <position position="1"/>
    </location>
</feature>
<keyword evidence="1" id="KW-0695">RNA-directed DNA polymerase</keyword>
<accession>A0A699SJ05</accession>
<evidence type="ECO:0000313" key="1">
    <source>
        <dbReference type="EMBL" id="GFC97023.1"/>
    </source>
</evidence>
<protein>
    <submittedName>
        <fullName evidence="1">Reverse transcriptase domain-containing protein</fullName>
    </submittedName>
</protein>
<reference evidence="1" key="1">
    <citation type="journal article" date="2019" name="Sci. Rep.">
        <title>Draft genome of Tanacetum cinerariifolium, the natural source of mosquito coil.</title>
        <authorList>
            <person name="Yamashiro T."/>
            <person name="Shiraishi A."/>
            <person name="Satake H."/>
            <person name="Nakayama K."/>
        </authorList>
    </citation>
    <scope>NUCLEOTIDE SEQUENCE</scope>
</reference>
<dbReference type="EMBL" id="BKCJ011163619">
    <property type="protein sequence ID" value="GFC97023.1"/>
    <property type="molecule type" value="Genomic_DNA"/>
</dbReference>
<keyword evidence="1" id="KW-0808">Transferase</keyword>
<dbReference type="GO" id="GO:0003964">
    <property type="term" value="F:RNA-directed DNA polymerase activity"/>
    <property type="evidence" value="ECO:0007669"/>
    <property type="project" value="UniProtKB-KW"/>
</dbReference>
<organism evidence="1">
    <name type="scientific">Tanacetum cinerariifolium</name>
    <name type="common">Dalmatian daisy</name>
    <name type="synonym">Chrysanthemum cinerariifolium</name>
    <dbReference type="NCBI Taxonomy" id="118510"/>
    <lineage>
        <taxon>Eukaryota</taxon>
        <taxon>Viridiplantae</taxon>
        <taxon>Streptophyta</taxon>
        <taxon>Embryophyta</taxon>
        <taxon>Tracheophyta</taxon>
        <taxon>Spermatophyta</taxon>
        <taxon>Magnoliopsida</taxon>
        <taxon>eudicotyledons</taxon>
        <taxon>Gunneridae</taxon>
        <taxon>Pentapetalae</taxon>
        <taxon>asterids</taxon>
        <taxon>campanulids</taxon>
        <taxon>Asterales</taxon>
        <taxon>Asteraceae</taxon>
        <taxon>Asteroideae</taxon>
        <taxon>Anthemideae</taxon>
        <taxon>Anthemidinae</taxon>
        <taxon>Tanacetum</taxon>
    </lineage>
</organism>
<dbReference type="GO" id="GO:0004190">
    <property type="term" value="F:aspartic-type endopeptidase activity"/>
    <property type="evidence" value="ECO:0007669"/>
    <property type="project" value="InterPro"/>
</dbReference>